<dbReference type="PROSITE" id="PS50994">
    <property type="entry name" value="INTEGRASE"/>
    <property type="match status" value="1"/>
</dbReference>
<dbReference type="Pfam" id="PF00665">
    <property type="entry name" value="rve"/>
    <property type="match status" value="1"/>
</dbReference>
<sequence>MCYSSSGQCHFTAVHHSEPNRHFYQYPARGGVEEHTVDTHDCFELMQQETAHLPTVSATALDNPDITLFVDGSRFSDDSGKFHTGYAVTTTDSVLEARPLPASCSAQEAELKALTAACKLAAGKKANIFSDSRYAQGVVLDFGTIWKIRGFLTATGSPIKNSQSVADLMDALTLPKQVAVLKVKARGRLTSPEAIGNHLADTTAKEIAVTPLADPPAIAMSAPLLQVTFLDSIDKLKLCQTSAPTDEINGWLSKGATFKDGLYSCNKKTCIPRNLYPSLVQWAHGPTHVSKNLMNNLISKLYFAPGITSLTRNYTAACAICAKCNPGRLEKPPVLHLAKPQYPFQRIQIDHIQMPRCGRFDYVLVIVDMFSGWPEALPVANMTAKTTAKKLLSEIVCRYGVPEVIESDQGPAFTASVTKDIWTALGVTLHFHTPYHPQSSGKVERMNGTLKTKMLKMSQDSDPTSVEGSHSLVPGDWVLVKKFLHKSSLEPRFDGPFQVLLTTATSVKLDGKNTWIHASHCK</sequence>
<evidence type="ECO:0000259" key="8">
    <source>
        <dbReference type="PROSITE" id="PS50994"/>
    </source>
</evidence>
<dbReference type="Gene3D" id="1.10.340.70">
    <property type="match status" value="1"/>
</dbReference>
<dbReference type="GO" id="GO:0004523">
    <property type="term" value="F:RNA-DNA hybrid ribonuclease activity"/>
    <property type="evidence" value="ECO:0007669"/>
    <property type="project" value="InterPro"/>
</dbReference>
<dbReference type="PANTHER" id="PTHR41694">
    <property type="entry name" value="ENDOGENOUS RETROVIRUS GROUP K MEMBER POL PROTEIN"/>
    <property type="match status" value="1"/>
</dbReference>
<feature type="domain" description="Integrase catalytic" evidence="8">
    <location>
        <begin position="339"/>
        <end position="504"/>
    </location>
</feature>
<gene>
    <name evidence="10" type="primary">LOC121395470</name>
</gene>
<evidence type="ECO:0000313" key="10">
    <source>
        <dbReference type="RefSeq" id="XP_041424970.1"/>
    </source>
</evidence>
<dbReference type="Pfam" id="PF17921">
    <property type="entry name" value="Integrase_H2C2"/>
    <property type="match status" value="1"/>
</dbReference>
<dbReference type="InterPro" id="IPR036397">
    <property type="entry name" value="RNaseH_sf"/>
</dbReference>
<evidence type="ECO:0000256" key="5">
    <source>
        <dbReference type="ARBA" id="ARBA00022801"/>
    </source>
</evidence>
<dbReference type="Proteomes" id="UP000186698">
    <property type="component" value="Chromosome 7L"/>
</dbReference>
<keyword evidence="5" id="KW-0378">Hydrolase</keyword>
<name>A0A8J1L8N3_XENLA</name>
<dbReference type="AlphaFoldDB" id="A0A8J1L8N3"/>
<dbReference type="CDD" id="cd09273">
    <property type="entry name" value="RNase_HI_RT_Bel"/>
    <property type="match status" value="1"/>
</dbReference>
<keyword evidence="6" id="KW-0695">RNA-directed DNA polymerase</keyword>
<dbReference type="InterPro" id="IPR040643">
    <property type="entry name" value="MLVIN_C"/>
</dbReference>
<dbReference type="OrthoDB" id="9950135at2759"/>
<keyword evidence="1" id="KW-0808">Transferase</keyword>
<dbReference type="PANTHER" id="PTHR41694:SF5">
    <property type="entry name" value="RIBONUCLEASE H"/>
    <property type="match status" value="1"/>
</dbReference>
<protein>
    <submittedName>
        <fullName evidence="10">Protein NYNRIN-like</fullName>
    </submittedName>
</protein>
<dbReference type="GO" id="GO:0015074">
    <property type="term" value="P:DNA integration"/>
    <property type="evidence" value="ECO:0007669"/>
    <property type="project" value="InterPro"/>
</dbReference>
<evidence type="ECO:0000256" key="4">
    <source>
        <dbReference type="ARBA" id="ARBA00022759"/>
    </source>
</evidence>
<proteinExistence type="predicted"/>
<keyword evidence="9" id="KW-1185">Reference proteome</keyword>
<dbReference type="Pfam" id="PF00075">
    <property type="entry name" value="RNase_H"/>
    <property type="match status" value="1"/>
</dbReference>
<dbReference type="GO" id="GO:0003964">
    <property type="term" value="F:RNA-directed DNA polymerase activity"/>
    <property type="evidence" value="ECO:0007669"/>
    <property type="project" value="UniProtKB-KW"/>
</dbReference>
<reference evidence="10" key="1">
    <citation type="submission" date="2025-08" db="UniProtKB">
        <authorList>
            <consortium name="RefSeq"/>
        </authorList>
    </citation>
    <scope>IDENTIFICATION</scope>
    <source>
        <strain evidence="10">J_2021</strain>
        <tissue evidence="10">Erythrocytes</tissue>
    </source>
</reference>
<dbReference type="InterPro" id="IPR012337">
    <property type="entry name" value="RNaseH-like_sf"/>
</dbReference>
<keyword evidence="4" id="KW-0255">Endonuclease</keyword>
<evidence type="ECO:0000256" key="6">
    <source>
        <dbReference type="ARBA" id="ARBA00022918"/>
    </source>
</evidence>
<accession>A0A8J1L8N3</accession>
<dbReference type="GeneID" id="121395470"/>
<evidence type="ECO:0000256" key="2">
    <source>
        <dbReference type="ARBA" id="ARBA00022695"/>
    </source>
</evidence>
<dbReference type="RefSeq" id="XP_041424970.1">
    <property type="nucleotide sequence ID" value="XM_041569036.1"/>
</dbReference>
<dbReference type="GO" id="GO:0003676">
    <property type="term" value="F:nucleic acid binding"/>
    <property type="evidence" value="ECO:0007669"/>
    <property type="project" value="InterPro"/>
</dbReference>
<dbReference type="InterPro" id="IPR002156">
    <property type="entry name" value="RNaseH_domain"/>
</dbReference>
<keyword evidence="2" id="KW-0548">Nucleotidyltransferase</keyword>
<evidence type="ECO:0000313" key="9">
    <source>
        <dbReference type="Proteomes" id="UP000186698"/>
    </source>
</evidence>
<dbReference type="InterPro" id="IPR001584">
    <property type="entry name" value="Integrase_cat-core"/>
</dbReference>
<evidence type="ECO:0000259" key="7">
    <source>
        <dbReference type="PROSITE" id="PS50879"/>
    </source>
</evidence>
<dbReference type="SUPFAM" id="SSF53098">
    <property type="entry name" value="Ribonuclease H-like"/>
    <property type="match status" value="2"/>
</dbReference>
<dbReference type="Gene3D" id="2.30.30.850">
    <property type="match status" value="1"/>
</dbReference>
<evidence type="ECO:0000256" key="3">
    <source>
        <dbReference type="ARBA" id="ARBA00022722"/>
    </source>
</evidence>
<dbReference type="Gene3D" id="3.30.420.10">
    <property type="entry name" value="Ribonuclease H-like superfamily/Ribonuclease H"/>
    <property type="match status" value="2"/>
</dbReference>
<evidence type="ECO:0000256" key="1">
    <source>
        <dbReference type="ARBA" id="ARBA00022679"/>
    </source>
</evidence>
<dbReference type="Pfam" id="PF18697">
    <property type="entry name" value="MLVIN_C"/>
    <property type="match status" value="1"/>
</dbReference>
<feature type="domain" description="RNase H type-1" evidence="7">
    <location>
        <begin position="62"/>
        <end position="209"/>
    </location>
</feature>
<keyword evidence="3" id="KW-0540">Nuclease</keyword>
<dbReference type="InterPro" id="IPR041588">
    <property type="entry name" value="Integrase_H2C2"/>
</dbReference>
<organism evidence="9 10">
    <name type="scientific">Xenopus laevis</name>
    <name type="common">African clawed frog</name>
    <dbReference type="NCBI Taxonomy" id="8355"/>
    <lineage>
        <taxon>Eukaryota</taxon>
        <taxon>Metazoa</taxon>
        <taxon>Chordata</taxon>
        <taxon>Craniata</taxon>
        <taxon>Vertebrata</taxon>
        <taxon>Euteleostomi</taxon>
        <taxon>Amphibia</taxon>
        <taxon>Batrachia</taxon>
        <taxon>Anura</taxon>
        <taxon>Pipoidea</taxon>
        <taxon>Pipidae</taxon>
        <taxon>Xenopodinae</taxon>
        <taxon>Xenopus</taxon>
        <taxon>Xenopus</taxon>
    </lineage>
</organism>
<dbReference type="KEGG" id="xla:121395470"/>
<dbReference type="PROSITE" id="PS50879">
    <property type="entry name" value="RNASE_H_1"/>
    <property type="match status" value="1"/>
</dbReference>